<comment type="caution">
    <text evidence="1">The sequence shown here is derived from an EMBL/GenBank/DDBJ whole genome shotgun (WGS) entry which is preliminary data.</text>
</comment>
<organism evidence="1 2">
    <name type="scientific">Ceratopteris richardii</name>
    <name type="common">Triangle waterfern</name>
    <dbReference type="NCBI Taxonomy" id="49495"/>
    <lineage>
        <taxon>Eukaryota</taxon>
        <taxon>Viridiplantae</taxon>
        <taxon>Streptophyta</taxon>
        <taxon>Embryophyta</taxon>
        <taxon>Tracheophyta</taxon>
        <taxon>Polypodiopsida</taxon>
        <taxon>Polypodiidae</taxon>
        <taxon>Polypodiales</taxon>
        <taxon>Pteridineae</taxon>
        <taxon>Pteridaceae</taxon>
        <taxon>Parkerioideae</taxon>
        <taxon>Ceratopteris</taxon>
    </lineage>
</organism>
<dbReference type="OrthoDB" id="413520at2759"/>
<dbReference type="Gene3D" id="3.40.50.150">
    <property type="entry name" value="Vaccinia Virus protein VP39"/>
    <property type="match status" value="1"/>
</dbReference>
<sequence>MALLSEASKQSVNPFLRSWAWKREHRPDKDRFDCPYIHKMLLNGHEHTLSISQARFSTRGFASTVWDSSIVLSKYLEKWPSLVKGKHCIELGAGCGLPGITAACLGAASVLLTDLSENLPLLKANVSSNGLTETVMVANLEWGQQYDSYNRSFDVVLAADIMYDASSIAALLRTLRCIAGASTCIILAYGRNRQAEDTFFQQLQNCFSINCVNINELDDVYQCVDVDVFIMQRKQGVF</sequence>
<keyword evidence="2" id="KW-1185">Reference proteome</keyword>
<dbReference type="InterPro" id="IPR029063">
    <property type="entry name" value="SAM-dependent_MTases_sf"/>
</dbReference>
<dbReference type="Pfam" id="PF10294">
    <property type="entry name" value="Methyltransf_16"/>
    <property type="match status" value="1"/>
</dbReference>
<dbReference type="OMA" id="LRSWAWK"/>
<evidence type="ECO:0000313" key="1">
    <source>
        <dbReference type="EMBL" id="KAH7295965.1"/>
    </source>
</evidence>
<name>A0A8T2RK70_CERRI</name>
<dbReference type="SUPFAM" id="SSF53335">
    <property type="entry name" value="S-adenosyl-L-methionine-dependent methyltransferases"/>
    <property type="match status" value="1"/>
</dbReference>
<gene>
    <name evidence="1" type="ORF">KP509_26G001400</name>
</gene>
<dbReference type="PANTHER" id="PTHR14614">
    <property type="entry name" value="HEPATOCELLULAR CARCINOMA-ASSOCIATED ANTIGEN"/>
    <property type="match status" value="1"/>
</dbReference>
<dbReference type="AlphaFoldDB" id="A0A8T2RK70"/>
<dbReference type="InterPro" id="IPR019410">
    <property type="entry name" value="Methyltransf_16"/>
</dbReference>
<evidence type="ECO:0000313" key="2">
    <source>
        <dbReference type="Proteomes" id="UP000825935"/>
    </source>
</evidence>
<dbReference type="PANTHER" id="PTHR14614:SF154">
    <property type="entry name" value="PROTEIN N-LYSINE METHYLTRANSFERASE METTL21A"/>
    <property type="match status" value="1"/>
</dbReference>
<dbReference type="Proteomes" id="UP000825935">
    <property type="component" value="Chromosome 26"/>
</dbReference>
<proteinExistence type="predicted"/>
<dbReference type="EMBL" id="CM035431">
    <property type="protein sequence ID" value="KAH7295965.1"/>
    <property type="molecule type" value="Genomic_DNA"/>
</dbReference>
<protein>
    <submittedName>
        <fullName evidence="1">Uncharacterized protein</fullName>
    </submittedName>
</protein>
<reference evidence="1" key="1">
    <citation type="submission" date="2021-08" db="EMBL/GenBank/DDBJ databases">
        <title>WGS assembly of Ceratopteris richardii.</title>
        <authorList>
            <person name="Marchant D.B."/>
            <person name="Chen G."/>
            <person name="Jenkins J."/>
            <person name="Shu S."/>
            <person name="Leebens-Mack J."/>
            <person name="Grimwood J."/>
            <person name="Schmutz J."/>
            <person name="Soltis P."/>
            <person name="Soltis D."/>
            <person name="Chen Z.-H."/>
        </authorList>
    </citation>
    <scope>NUCLEOTIDE SEQUENCE</scope>
    <source>
        <strain evidence="1">Whitten #5841</strain>
        <tissue evidence="1">Leaf</tissue>
    </source>
</reference>
<accession>A0A8T2RK70</accession>